<dbReference type="AlphaFoldDB" id="G9A3V1"/>
<proteinExistence type="predicted"/>
<protein>
    <submittedName>
        <fullName evidence="1">Uncharacterized protein</fullName>
    </submittedName>
</protein>
<gene>
    <name evidence="1" type="ordered locus">SFHH103_00908</name>
</gene>
<dbReference type="EMBL" id="HE616890">
    <property type="protein sequence ID" value="CCE95407.1"/>
    <property type="molecule type" value="Genomic_DNA"/>
</dbReference>
<evidence type="ECO:0000313" key="2">
    <source>
        <dbReference type="Proteomes" id="UP000007735"/>
    </source>
</evidence>
<dbReference type="KEGG" id="sfh:SFHH103_00908"/>
<evidence type="ECO:0000313" key="1">
    <source>
        <dbReference type="EMBL" id="CCE95407.1"/>
    </source>
</evidence>
<reference evidence="1 2" key="1">
    <citation type="journal article" date="2012" name="J. Bacteriol.">
        <title>Genome sequence of the soybean symbiont Sinorhizobium fredii HH103.</title>
        <authorList>
            <person name="Weidner S."/>
            <person name="Becker A."/>
            <person name="Bonilla I."/>
            <person name="Jaenicke S."/>
            <person name="Lloret J."/>
            <person name="Margaret I."/>
            <person name="Puhler A."/>
            <person name="Ruiz-Sainz J.E."/>
            <person name="Schneiker-Bekel S."/>
            <person name="Szczepanowski R."/>
            <person name="Vinardell J.M."/>
            <person name="Zehner S."/>
            <person name="Gottfert M."/>
        </authorList>
    </citation>
    <scope>NUCLEOTIDE SEQUENCE [LARGE SCALE GENOMIC DNA]</scope>
    <source>
        <strain evidence="1 2">HH103</strain>
    </source>
</reference>
<dbReference type="STRING" id="1117943.SFHH103_00908"/>
<dbReference type="Proteomes" id="UP000007735">
    <property type="component" value="Chromosome"/>
</dbReference>
<organism evidence="1 2">
    <name type="scientific">Sinorhizobium fredii (strain HH103)</name>
    <dbReference type="NCBI Taxonomy" id="1117943"/>
    <lineage>
        <taxon>Bacteria</taxon>
        <taxon>Pseudomonadati</taxon>
        <taxon>Pseudomonadota</taxon>
        <taxon>Alphaproteobacteria</taxon>
        <taxon>Hyphomicrobiales</taxon>
        <taxon>Rhizobiaceae</taxon>
        <taxon>Sinorhizobium/Ensifer group</taxon>
        <taxon>Sinorhizobium</taxon>
    </lineage>
</organism>
<accession>G9A3V1</accession>
<name>G9A3V1_SINF1</name>
<sequence length="45" mass="4861">MRDGRHAATDDPWSFTTGSRLSGLACNSDQWALLTPINVDVVTGK</sequence>
<dbReference type="HOGENOM" id="CLU_3204395_0_0_5"/>